<evidence type="ECO:0000313" key="5">
    <source>
        <dbReference type="EMBL" id="KFO34478.1"/>
    </source>
</evidence>
<dbReference type="GO" id="GO:0034046">
    <property type="term" value="F:poly(G) binding"/>
    <property type="evidence" value="ECO:0007669"/>
    <property type="project" value="TreeGrafter"/>
</dbReference>
<feature type="domain" description="RRM" evidence="4">
    <location>
        <begin position="33"/>
        <end position="110"/>
    </location>
</feature>
<dbReference type="InterPro" id="IPR035979">
    <property type="entry name" value="RBD_domain_sf"/>
</dbReference>
<dbReference type="PROSITE" id="PS50102">
    <property type="entry name" value="RRM"/>
    <property type="match status" value="2"/>
</dbReference>
<dbReference type="InterPro" id="IPR000504">
    <property type="entry name" value="RRM_dom"/>
</dbReference>
<dbReference type="GO" id="GO:0010468">
    <property type="term" value="P:regulation of gene expression"/>
    <property type="evidence" value="ECO:0007669"/>
    <property type="project" value="TreeGrafter"/>
</dbReference>
<dbReference type="InterPro" id="IPR012677">
    <property type="entry name" value="Nucleotide-bd_a/b_plait_sf"/>
</dbReference>
<keyword evidence="2" id="KW-0539">Nucleus</keyword>
<dbReference type="GO" id="GO:0005654">
    <property type="term" value="C:nucleoplasm"/>
    <property type="evidence" value="ECO:0007669"/>
    <property type="project" value="TreeGrafter"/>
</dbReference>
<comment type="subcellular location">
    <subcellularLocation>
        <location evidence="1">Nucleus</location>
    </subcellularLocation>
</comment>
<dbReference type="GO" id="GO:1990904">
    <property type="term" value="C:ribonucleoprotein complex"/>
    <property type="evidence" value="ECO:0007669"/>
    <property type="project" value="UniProtKB-KW"/>
</dbReference>
<dbReference type="STRING" id="885580.ENSFDAP00000015184"/>
<organism evidence="5 6">
    <name type="scientific">Fukomys damarensis</name>
    <name type="common">Damaraland mole rat</name>
    <name type="synonym">Cryptomys damarensis</name>
    <dbReference type="NCBI Taxonomy" id="885580"/>
    <lineage>
        <taxon>Eukaryota</taxon>
        <taxon>Metazoa</taxon>
        <taxon>Chordata</taxon>
        <taxon>Craniata</taxon>
        <taxon>Vertebrata</taxon>
        <taxon>Euteleostomi</taxon>
        <taxon>Mammalia</taxon>
        <taxon>Eutheria</taxon>
        <taxon>Euarchontoglires</taxon>
        <taxon>Glires</taxon>
        <taxon>Rodentia</taxon>
        <taxon>Hystricomorpha</taxon>
        <taxon>Bathyergidae</taxon>
        <taxon>Fukomys</taxon>
    </lineage>
</organism>
<dbReference type="Gene3D" id="3.30.70.330">
    <property type="match status" value="2"/>
</dbReference>
<dbReference type="Proteomes" id="UP000028990">
    <property type="component" value="Unassembled WGS sequence"/>
</dbReference>
<feature type="domain" description="RRM" evidence="4">
    <location>
        <begin position="118"/>
        <end position="195"/>
    </location>
</feature>
<dbReference type="PANTHER" id="PTHR48033:SF14">
    <property type="entry name" value="MCG53108"/>
    <property type="match status" value="1"/>
</dbReference>
<evidence type="ECO:0000259" key="4">
    <source>
        <dbReference type="PROSITE" id="PS50102"/>
    </source>
</evidence>
<dbReference type="GO" id="GO:0000785">
    <property type="term" value="C:chromatin"/>
    <property type="evidence" value="ECO:0007669"/>
    <property type="project" value="TreeGrafter"/>
</dbReference>
<evidence type="ECO:0000256" key="3">
    <source>
        <dbReference type="PROSITE-ProRule" id="PRU00176"/>
    </source>
</evidence>
<keyword evidence="5" id="KW-0687">Ribonucleoprotein</keyword>
<sequence>MEAAGFAMSKFKERGQFPEGFRIKISRNRQNVRKVFIGGLSLDISKQAVLEYVSQFGEVLDFEIKTHPDTGLSRGFGFVLFKDCASVEKVLQMKEHELGGKKIEFKRATAVPSPSRPTKVFVGGLNPLMPEEKVREYFDLFGEIENIEFPLFPGTKKRRAFCFITYADTNSVRKLVQDRFHVIGSRWCEVKVALPKQYSKSQSQLVEDVPSAGIGYPGAGRVLKAKLTTDHGASQNAFGANQNVFSANQNVFSANQNVFSANQNVFSANQNVFSANQNVFGETGGSRGLPTMFTSYPFVSPTEEYNFSPQMYANPQDDYSNQQVFQHCDGNNPLRYNYETYAFNPACTYYNAQINPAFPFGSGYQGI</sequence>
<dbReference type="PANTHER" id="PTHR48033">
    <property type="entry name" value="RNA-BINDING (RRM/RBD/RNP MOTIFS) FAMILY PROTEIN"/>
    <property type="match status" value="1"/>
</dbReference>
<proteinExistence type="predicted"/>
<gene>
    <name evidence="5" type="ORF">H920_04117</name>
</gene>
<accession>A0A091DVG2</accession>
<dbReference type="SMART" id="SM00360">
    <property type="entry name" value="RRM"/>
    <property type="match status" value="2"/>
</dbReference>
<dbReference type="Pfam" id="PF00076">
    <property type="entry name" value="RRM_1"/>
    <property type="match status" value="2"/>
</dbReference>
<keyword evidence="6" id="KW-1185">Reference proteome</keyword>
<evidence type="ECO:0000256" key="1">
    <source>
        <dbReference type="ARBA" id="ARBA00004123"/>
    </source>
</evidence>
<evidence type="ECO:0000313" key="6">
    <source>
        <dbReference type="Proteomes" id="UP000028990"/>
    </source>
</evidence>
<dbReference type="AlphaFoldDB" id="A0A091DVG2"/>
<protein>
    <submittedName>
        <fullName evidence="5">Heterogeneous nuclear ribonucleoprotein D-like</fullName>
    </submittedName>
</protein>
<reference evidence="5 6" key="1">
    <citation type="submission" date="2013-11" db="EMBL/GenBank/DDBJ databases">
        <title>The Damaraland mole rat (Fukomys damarensis) genome and evolution of African mole rats.</title>
        <authorList>
            <person name="Gladyshev V.N."/>
            <person name="Fang X."/>
        </authorList>
    </citation>
    <scope>NUCLEOTIDE SEQUENCE [LARGE SCALE GENOMIC DNA]</scope>
    <source>
        <tissue evidence="5">Liver</tissue>
    </source>
</reference>
<dbReference type="SUPFAM" id="SSF54928">
    <property type="entry name" value="RNA-binding domain, RBD"/>
    <property type="match status" value="2"/>
</dbReference>
<dbReference type="OrthoDB" id="9560592at2759"/>
<dbReference type="GO" id="GO:0008143">
    <property type="term" value="F:poly(A) binding"/>
    <property type="evidence" value="ECO:0007669"/>
    <property type="project" value="TreeGrafter"/>
</dbReference>
<dbReference type="EMBL" id="KN121951">
    <property type="protein sequence ID" value="KFO34478.1"/>
    <property type="molecule type" value="Genomic_DNA"/>
</dbReference>
<keyword evidence="3" id="KW-0694">RNA-binding</keyword>
<name>A0A091DVG2_FUKDA</name>
<evidence type="ECO:0000256" key="2">
    <source>
        <dbReference type="ARBA" id="ARBA00023242"/>
    </source>
</evidence>